<dbReference type="PATRIC" id="fig|1450449.3.peg.1924"/>
<proteinExistence type="predicted"/>
<dbReference type="EMBL" id="JANJ01000007">
    <property type="protein sequence ID" value="EXI61607.1"/>
    <property type="molecule type" value="Genomic_DNA"/>
</dbReference>
<name>A0A011NAH3_9PAST</name>
<organism evidence="1 2">
    <name type="scientific">Mannheimia granulomatis</name>
    <dbReference type="NCBI Taxonomy" id="85402"/>
    <lineage>
        <taxon>Bacteria</taxon>
        <taxon>Pseudomonadati</taxon>
        <taxon>Pseudomonadota</taxon>
        <taxon>Gammaproteobacteria</taxon>
        <taxon>Pasteurellales</taxon>
        <taxon>Pasteurellaceae</taxon>
        <taxon>Mannheimia</taxon>
    </lineage>
</organism>
<reference evidence="1 2" key="1">
    <citation type="journal article" date="2014" name="Genome Announc.">
        <title>Genome Sequence of a Presumptive Mannheimia haemolytica Strain with an A1/A6-Cross-Reactive Serotype from a White-Tailed Deer (Odocoileus virginianus).</title>
        <authorList>
            <person name="Lawrence P.K."/>
            <person name="Bey R.F."/>
            <person name="Wiener B."/>
            <person name="Kittichotirat W."/>
            <person name="Bumgarner R.E."/>
        </authorList>
    </citation>
    <scope>NUCLEOTIDE SEQUENCE [LARGE SCALE GENOMIC DNA]</scope>
    <source>
        <strain evidence="1 2">PKL10</strain>
    </source>
</reference>
<evidence type="ECO:0000313" key="2">
    <source>
        <dbReference type="Proteomes" id="UP000054123"/>
    </source>
</evidence>
<evidence type="ECO:0000313" key="1">
    <source>
        <dbReference type="EMBL" id="EXI61607.1"/>
    </source>
</evidence>
<dbReference type="Proteomes" id="UP000054123">
    <property type="component" value="Unassembled WGS sequence"/>
</dbReference>
<dbReference type="AlphaFoldDB" id="A0A011NAH3"/>
<protein>
    <submittedName>
        <fullName evidence="1">Uncharacterized protein</fullName>
    </submittedName>
</protein>
<keyword evidence="2" id="KW-1185">Reference proteome</keyword>
<accession>A0A011NAH3</accession>
<sequence>MLAQFTQINDEALKLVTEIINQYAEICERPKVN</sequence>
<gene>
    <name evidence="1" type="ORF">AK33_09685</name>
</gene>
<comment type="caution">
    <text evidence="1">The sequence shown here is derived from an EMBL/GenBank/DDBJ whole genome shotgun (WGS) entry which is preliminary data.</text>
</comment>